<dbReference type="GO" id="GO:0009002">
    <property type="term" value="F:serine-type D-Ala-D-Ala carboxypeptidase activity"/>
    <property type="evidence" value="ECO:0007669"/>
    <property type="project" value="UniProtKB-EC"/>
</dbReference>
<comment type="similarity">
    <text evidence="3">In the N-terminal section; belongs to the glycosyltransferase 51 family.</text>
</comment>
<dbReference type="InterPro" id="IPR011815">
    <property type="entry name" value="PBP_1c"/>
</dbReference>
<evidence type="ECO:0000256" key="14">
    <source>
        <dbReference type="ARBA" id="ARBA00023316"/>
    </source>
</evidence>
<keyword evidence="12 18" id="KW-0472">Membrane</keyword>
<dbReference type="NCBIfam" id="TIGR02074">
    <property type="entry name" value="PBP_1a_fam"/>
    <property type="match status" value="1"/>
</dbReference>
<dbReference type="Gene3D" id="2.60.40.10">
    <property type="entry name" value="Immunoglobulins"/>
    <property type="match status" value="2"/>
</dbReference>
<keyword evidence="8" id="KW-0808">Transferase</keyword>
<dbReference type="Gene3D" id="3.40.710.10">
    <property type="entry name" value="DD-peptidase/beta-lactamase superfamily"/>
    <property type="match status" value="1"/>
</dbReference>
<keyword evidence="11" id="KW-0573">Peptidoglycan synthesis</keyword>
<dbReference type="GO" id="GO:0071555">
    <property type="term" value="P:cell wall organization"/>
    <property type="evidence" value="ECO:0007669"/>
    <property type="project" value="UniProtKB-KW"/>
</dbReference>
<evidence type="ECO:0000256" key="3">
    <source>
        <dbReference type="ARBA" id="ARBA00007739"/>
    </source>
</evidence>
<keyword evidence="9" id="KW-0378">Hydrolase</keyword>
<keyword evidence="18" id="KW-0812">Transmembrane</keyword>
<evidence type="ECO:0000256" key="8">
    <source>
        <dbReference type="ARBA" id="ARBA00022679"/>
    </source>
</evidence>
<feature type="compositionally biased region" description="Low complexity" evidence="17">
    <location>
        <begin position="756"/>
        <end position="767"/>
    </location>
</feature>
<dbReference type="InterPro" id="IPR001460">
    <property type="entry name" value="PCN-bd_Tpept"/>
</dbReference>
<proteinExistence type="inferred from homology"/>
<dbReference type="InterPro" id="IPR012338">
    <property type="entry name" value="Beta-lactam/transpept-like"/>
</dbReference>
<dbReference type="SUPFAM" id="SSF53955">
    <property type="entry name" value="Lysozyme-like"/>
    <property type="match status" value="1"/>
</dbReference>
<dbReference type="GO" id="GO:0005886">
    <property type="term" value="C:plasma membrane"/>
    <property type="evidence" value="ECO:0007669"/>
    <property type="project" value="UniProtKB-SubCell"/>
</dbReference>
<dbReference type="InterPro" id="IPR050396">
    <property type="entry name" value="Glycosyltr_51/Transpeptidase"/>
</dbReference>
<evidence type="ECO:0000259" key="20">
    <source>
        <dbReference type="Pfam" id="PF00912"/>
    </source>
</evidence>
<dbReference type="PANTHER" id="PTHR32282:SF11">
    <property type="entry name" value="PENICILLIN-BINDING PROTEIN 1B"/>
    <property type="match status" value="1"/>
</dbReference>
<reference evidence="22" key="1">
    <citation type="submission" date="2017-09" db="EMBL/GenBank/DDBJ databases">
        <title>Depth-based differentiation of microbial function through sediment-hosted aquifers and enrichment of novel symbionts in the deep terrestrial subsurface.</title>
        <authorList>
            <person name="Probst A.J."/>
            <person name="Ladd B."/>
            <person name="Jarett J.K."/>
            <person name="Geller-Mcgrath D.E."/>
            <person name="Sieber C.M.K."/>
            <person name="Emerson J.B."/>
            <person name="Anantharaman K."/>
            <person name="Thomas B.C."/>
            <person name="Malmstrom R."/>
            <person name="Stieglmeier M."/>
            <person name="Klingl A."/>
            <person name="Woyke T."/>
            <person name="Ryan C.M."/>
            <person name="Banfield J.F."/>
        </authorList>
    </citation>
    <scope>NUCLEOTIDE SEQUENCE [LARGE SCALE GENOMIC DNA]</scope>
</reference>
<sequence>MRLGGILNIKKDVSRIYKRARTGKLSGRDIGRIALYVVGGIILFTMLLFAWYAKDLPTPTRLAKIRAKESTKIMDRNGNLLYETGEQKRTIIKKEEIPNSIKNATVAVEDANFYHHQGVDFKGIARAAYADIFNRKLAQGGSTITQQYVKNAILSPKKSISRKIKEIILSIELEQLYSKDDILAMYLNEIPYGGNLYGIEAASQTYLGKSAKDLTLSEAATLAAIPQAPTRYSPYGTHTDDLFTRKNSILDKMAKAGFINEADAGKAKNETPSKTEPKFAKRTDSIIAPHFVMYIKELLVDQYGEQMVNGGGLKVTTTLDLEKQKLAQEAIDETVPKLDRYNATNAALVSIDPKTGEILAMVGGKDYFDTEHDGNVNVAVANRQPGSSFKPIVYATAFKQARFNPAFVLFDLPTDFGGYQPNNYNGGFNGPVTMRSALANSLNVPAVKTLALAGLPDTLKTAKDLGITTLNQPERYGLSLVLGGGEVKLLDLTGAFSAFADNGSFHKPTPILKIEDDRGKALFEYKSEKNRFQALDPQVAYEITSILSDNNARSMIFGPRSSLYFENLNVAAKTGTTQNFRDAWTLGYTPSVTAGVWVGNNNNDAMRGGADGSVLAGPIFHRYIEKVAQQKEEFKRPIEIKEATVDKFSNKLPSQYSPEDQRVTDIFTSYQVPTKVDDIHVIFKVNKSNNKIATDTTPANLIEEKLFTNLHNEWGDQWKDYPNWEAPVRSWAQANGIVLPPTEQDDSYSSNPTIQISSPSNGSSISGTATVSTSVNSQYTARSIKFRLGDNQIAETTDHSIQLNTLNYSDGNYTLKVIFEDINGVTADNQINITIKNGEVLNIQNLNVSGITNSSAKVSFSTNIPANSTIKYGTSQGNLTSQKTVGTNATVHSVVLNALTSGKTYYFEIVVTNNLRTNSSKGTFKIL</sequence>
<evidence type="ECO:0000256" key="15">
    <source>
        <dbReference type="ARBA" id="ARBA00034000"/>
    </source>
</evidence>
<evidence type="ECO:0000259" key="19">
    <source>
        <dbReference type="Pfam" id="PF00905"/>
    </source>
</evidence>
<evidence type="ECO:0000313" key="22">
    <source>
        <dbReference type="Proteomes" id="UP000228596"/>
    </source>
</evidence>
<dbReference type="Gene3D" id="1.10.3810.10">
    <property type="entry name" value="Biosynthetic peptidoglycan transglycosylase-like"/>
    <property type="match status" value="1"/>
</dbReference>
<evidence type="ECO:0000256" key="5">
    <source>
        <dbReference type="ARBA" id="ARBA00022645"/>
    </source>
</evidence>
<name>A0A2M6WWU2_9BACT</name>
<evidence type="ECO:0000256" key="2">
    <source>
        <dbReference type="ARBA" id="ARBA00007090"/>
    </source>
</evidence>
<keyword evidence="13" id="KW-0511">Multifunctional enzyme</keyword>
<evidence type="ECO:0000256" key="9">
    <source>
        <dbReference type="ARBA" id="ARBA00022801"/>
    </source>
</evidence>
<evidence type="ECO:0000256" key="16">
    <source>
        <dbReference type="ARBA" id="ARBA00049902"/>
    </source>
</evidence>
<dbReference type="InterPro" id="IPR036950">
    <property type="entry name" value="PBP_transglycosylase"/>
</dbReference>
<dbReference type="GO" id="GO:0008360">
    <property type="term" value="P:regulation of cell shape"/>
    <property type="evidence" value="ECO:0007669"/>
    <property type="project" value="UniProtKB-KW"/>
</dbReference>
<evidence type="ECO:0000256" key="6">
    <source>
        <dbReference type="ARBA" id="ARBA00022670"/>
    </source>
</evidence>
<dbReference type="AlphaFoldDB" id="A0A2M6WWU2"/>
<dbReference type="InterPro" id="IPR001264">
    <property type="entry name" value="Glyco_trans_51"/>
</dbReference>
<feature type="region of interest" description="Disordered" evidence="17">
    <location>
        <begin position="742"/>
        <end position="769"/>
    </location>
</feature>
<keyword evidence="7" id="KW-0328">Glycosyltransferase</keyword>
<dbReference type="SUPFAM" id="SSF49363">
    <property type="entry name" value="Purple acid phosphatase, N-terminal domain"/>
    <property type="match status" value="1"/>
</dbReference>
<dbReference type="GO" id="GO:0009252">
    <property type="term" value="P:peptidoglycan biosynthetic process"/>
    <property type="evidence" value="ECO:0007669"/>
    <property type="project" value="UniProtKB-KW"/>
</dbReference>
<comment type="similarity">
    <text evidence="2">In the C-terminal section; belongs to the transpeptidase family.</text>
</comment>
<dbReference type="InterPro" id="IPR008963">
    <property type="entry name" value="Purple_acid_Pase-like_N"/>
</dbReference>
<keyword evidence="4" id="KW-1003">Cell membrane</keyword>
<dbReference type="InterPro" id="IPR013783">
    <property type="entry name" value="Ig-like_fold"/>
</dbReference>
<comment type="catalytic activity">
    <reaction evidence="15">
        <text>Preferential cleavage: (Ac)2-L-Lys-D-Ala-|-D-Ala. Also transpeptidation of peptidyl-alanyl moieties that are N-acyl substituents of D-alanine.</text>
        <dbReference type="EC" id="3.4.16.4"/>
    </reaction>
</comment>
<keyword evidence="10" id="KW-0133">Cell shape</keyword>
<dbReference type="Pfam" id="PF00905">
    <property type="entry name" value="Transpeptidase"/>
    <property type="match status" value="1"/>
</dbReference>
<dbReference type="NCBIfam" id="TIGR02073">
    <property type="entry name" value="PBP_1c"/>
    <property type="match status" value="1"/>
</dbReference>
<comment type="subcellular location">
    <subcellularLocation>
        <location evidence="1">Cell membrane</location>
    </subcellularLocation>
</comment>
<keyword evidence="6" id="KW-0645">Protease</keyword>
<dbReference type="GO" id="GO:0008955">
    <property type="term" value="F:peptidoglycan glycosyltransferase activity"/>
    <property type="evidence" value="ECO:0007669"/>
    <property type="project" value="UniProtKB-EC"/>
</dbReference>
<evidence type="ECO:0000313" key="21">
    <source>
        <dbReference type="EMBL" id="PIT97254.1"/>
    </source>
</evidence>
<dbReference type="GO" id="GO:0006508">
    <property type="term" value="P:proteolysis"/>
    <property type="evidence" value="ECO:0007669"/>
    <property type="project" value="UniProtKB-KW"/>
</dbReference>
<dbReference type="EMBL" id="PEZV01000026">
    <property type="protein sequence ID" value="PIT97254.1"/>
    <property type="molecule type" value="Genomic_DNA"/>
</dbReference>
<dbReference type="GO" id="GO:0046872">
    <property type="term" value="F:metal ion binding"/>
    <property type="evidence" value="ECO:0007669"/>
    <property type="project" value="InterPro"/>
</dbReference>
<evidence type="ECO:0000256" key="13">
    <source>
        <dbReference type="ARBA" id="ARBA00023268"/>
    </source>
</evidence>
<evidence type="ECO:0000256" key="18">
    <source>
        <dbReference type="SAM" id="Phobius"/>
    </source>
</evidence>
<gene>
    <name evidence="21" type="primary">pbpC</name>
    <name evidence="21" type="ORF">COT77_02400</name>
</gene>
<dbReference type="GO" id="GO:0003993">
    <property type="term" value="F:acid phosphatase activity"/>
    <property type="evidence" value="ECO:0007669"/>
    <property type="project" value="InterPro"/>
</dbReference>
<dbReference type="PANTHER" id="PTHR32282">
    <property type="entry name" value="BINDING PROTEIN TRANSPEPTIDASE, PUTATIVE-RELATED"/>
    <property type="match status" value="1"/>
</dbReference>
<evidence type="ECO:0000256" key="12">
    <source>
        <dbReference type="ARBA" id="ARBA00023136"/>
    </source>
</evidence>
<feature type="transmembrane region" description="Helical" evidence="18">
    <location>
        <begin position="33"/>
        <end position="53"/>
    </location>
</feature>
<dbReference type="Pfam" id="PF17957">
    <property type="entry name" value="Big_7"/>
    <property type="match status" value="1"/>
</dbReference>
<evidence type="ECO:0000256" key="7">
    <source>
        <dbReference type="ARBA" id="ARBA00022676"/>
    </source>
</evidence>
<evidence type="ECO:0000256" key="1">
    <source>
        <dbReference type="ARBA" id="ARBA00004236"/>
    </source>
</evidence>
<dbReference type="FunFam" id="1.10.3810.10:FF:000001">
    <property type="entry name" value="Penicillin-binding protein 1A"/>
    <property type="match status" value="1"/>
</dbReference>
<keyword evidence="14" id="KW-0961">Cell wall biogenesis/degradation</keyword>
<organism evidence="21 22">
    <name type="scientific">Candidatus Berkelbacteria bacterium CG10_big_fil_rev_8_21_14_0_10_41_12</name>
    <dbReference type="NCBI Taxonomy" id="1974513"/>
    <lineage>
        <taxon>Bacteria</taxon>
        <taxon>Candidatus Berkelbacteria</taxon>
    </lineage>
</organism>
<keyword evidence="5" id="KW-0121">Carboxypeptidase</keyword>
<dbReference type="GO" id="GO:0008658">
    <property type="term" value="F:penicillin binding"/>
    <property type="evidence" value="ECO:0007669"/>
    <property type="project" value="InterPro"/>
</dbReference>
<keyword evidence="18" id="KW-1133">Transmembrane helix</keyword>
<dbReference type="GO" id="GO:0030288">
    <property type="term" value="C:outer membrane-bounded periplasmic space"/>
    <property type="evidence" value="ECO:0007669"/>
    <property type="project" value="TreeGrafter"/>
</dbReference>
<dbReference type="Pfam" id="PF00912">
    <property type="entry name" value="Transgly"/>
    <property type="match status" value="1"/>
</dbReference>
<evidence type="ECO:0000256" key="17">
    <source>
        <dbReference type="SAM" id="MobiDB-lite"/>
    </source>
</evidence>
<feature type="domain" description="Glycosyl transferase family 51" evidence="20">
    <location>
        <begin position="78"/>
        <end position="253"/>
    </location>
</feature>
<evidence type="ECO:0000256" key="11">
    <source>
        <dbReference type="ARBA" id="ARBA00022984"/>
    </source>
</evidence>
<accession>A0A2M6WWU2</accession>
<evidence type="ECO:0000256" key="4">
    <source>
        <dbReference type="ARBA" id="ARBA00022475"/>
    </source>
</evidence>
<dbReference type="InterPro" id="IPR023346">
    <property type="entry name" value="Lysozyme-like_dom_sf"/>
</dbReference>
<evidence type="ECO:0000256" key="10">
    <source>
        <dbReference type="ARBA" id="ARBA00022960"/>
    </source>
</evidence>
<protein>
    <submittedName>
        <fullName evidence="21">Penicillin-binding protein 1C</fullName>
    </submittedName>
</protein>
<dbReference type="Proteomes" id="UP000228596">
    <property type="component" value="Unassembled WGS sequence"/>
</dbReference>
<comment type="caution">
    <text evidence="21">The sequence shown here is derived from an EMBL/GenBank/DDBJ whole genome shotgun (WGS) entry which is preliminary data.</text>
</comment>
<feature type="domain" description="Penicillin-binding protein transpeptidase" evidence="19">
    <location>
        <begin position="348"/>
        <end position="624"/>
    </location>
</feature>
<dbReference type="SUPFAM" id="SSF56601">
    <property type="entry name" value="beta-lactamase/transpeptidase-like"/>
    <property type="match status" value="1"/>
</dbReference>
<comment type="catalytic activity">
    <reaction evidence="16">
        <text>[GlcNAc-(1-&gt;4)-Mur2Ac(oyl-L-Ala-gamma-D-Glu-L-Lys-D-Ala-D-Ala)](n)-di-trans,octa-cis-undecaprenyl diphosphate + beta-D-GlcNAc-(1-&gt;4)-Mur2Ac(oyl-L-Ala-gamma-D-Glu-L-Lys-D-Ala-D-Ala)-di-trans,octa-cis-undecaprenyl diphosphate = [GlcNAc-(1-&gt;4)-Mur2Ac(oyl-L-Ala-gamma-D-Glu-L-Lys-D-Ala-D-Ala)](n+1)-di-trans,octa-cis-undecaprenyl diphosphate + di-trans,octa-cis-undecaprenyl diphosphate + H(+)</text>
        <dbReference type="Rhea" id="RHEA:23708"/>
        <dbReference type="Rhea" id="RHEA-COMP:9602"/>
        <dbReference type="Rhea" id="RHEA-COMP:9603"/>
        <dbReference type="ChEBI" id="CHEBI:15378"/>
        <dbReference type="ChEBI" id="CHEBI:58405"/>
        <dbReference type="ChEBI" id="CHEBI:60033"/>
        <dbReference type="ChEBI" id="CHEBI:78435"/>
        <dbReference type="EC" id="2.4.99.28"/>
    </reaction>
</comment>